<sequence length="422" mass="45707">MADGADPGRRYRVLLTEASSASAREVLTVLGRRRHEVGVMDSGGLNFTALSRWVKRRHPSPRFSADPERYLDALYQVLTHSSYDILLPTHEQLIALSRHREEFSRLGVGLAVPGFEAVRTAQDKAAAVRLFAELGLPQPDTALVADESELLAQTGRLPAYVKLPVATSSRGVWRVADPAQLSGTAALPQVREVFARGGEVLVQRALPGPIVMAQALFDRGSLVGAHTVLRKREGVQGSASSKVSLDLPEVHRHLAELGGALDWHGPLSVDAVLDERHRTVHHIDVNPRLVEPVNAELAGTDLVQRWLALSCGAQLGPPPRARAGVRTHMLLMAVVRHAEVGRGRRAILTELARAAAGRGWYEGSQEELLPLRADPAGALLLGAISGCLLLSPRLWRRLAGSGAPAHALSPEGWRRLTEPRAY</sequence>
<dbReference type="EMBL" id="BNEK01000002">
    <property type="protein sequence ID" value="GHJ25638.1"/>
    <property type="molecule type" value="Genomic_DNA"/>
</dbReference>
<evidence type="ECO:0000313" key="4">
    <source>
        <dbReference type="Proteomes" id="UP001054854"/>
    </source>
</evidence>
<feature type="domain" description="ATP-grasp" evidence="2">
    <location>
        <begin position="128"/>
        <end position="311"/>
    </location>
</feature>
<keyword evidence="4" id="KW-1185">Reference proteome</keyword>
<evidence type="ECO:0000313" key="3">
    <source>
        <dbReference type="EMBL" id="GHJ25638.1"/>
    </source>
</evidence>
<dbReference type="Proteomes" id="UP001054854">
    <property type="component" value="Unassembled WGS sequence"/>
</dbReference>
<name>A0ABQ3TQM3_STRHY</name>
<protein>
    <submittedName>
        <fullName evidence="3">Phosphoribosylglycinamide formyltransferase 2</fullName>
    </submittedName>
</protein>
<reference evidence="3" key="1">
    <citation type="submission" date="2024-05" db="EMBL/GenBank/DDBJ databases">
        <title>Whole genome shotgun sequence of Streptomyces hygroscopicus NBRC 113678.</title>
        <authorList>
            <person name="Komaki H."/>
            <person name="Tamura T."/>
        </authorList>
    </citation>
    <scope>NUCLEOTIDE SEQUENCE</scope>
    <source>
        <strain evidence="3">N11-34</strain>
    </source>
</reference>
<dbReference type="PROSITE" id="PS50975">
    <property type="entry name" value="ATP_GRASP"/>
    <property type="match status" value="1"/>
</dbReference>
<evidence type="ECO:0000256" key="1">
    <source>
        <dbReference type="PROSITE-ProRule" id="PRU00409"/>
    </source>
</evidence>
<dbReference type="SUPFAM" id="SSF56059">
    <property type="entry name" value="Glutathione synthetase ATP-binding domain-like"/>
    <property type="match status" value="1"/>
</dbReference>
<dbReference type="Gene3D" id="3.40.50.20">
    <property type="match status" value="1"/>
</dbReference>
<dbReference type="InterPro" id="IPR011761">
    <property type="entry name" value="ATP-grasp"/>
</dbReference>
<proteinExistence type="predicted"/>
<dbReference type="Gene3D" id="3.30.470.20">
    <property type="entry name" value="ATP-grasp fold, B domain"/>
    <property type="match status" value="1"/>
</dbReference>
<gene>
    <name evidence="3" type="primary">acc</name>
    <name evidence="3" type="ORF">TPA0910_00710</name>
</gene>
<accession>A0ABQ3TQM3</accession>
<evidence type="ECO:0000259" key="2">
    <source>
        <dbReference type="PROSITE" id="PS50975"/>
    </source>
</evidence>
<comment type="caution">
    <text evidence="3">The sequence shown here is derived from an EMBL/GenBank/DDBJ whole genome shotgun (WGS) entry which is preliminary data.</text>
</comment>
<organism evidence="3 4">
    <name type="scientific">Streptomyces hygroscopicus</name>
    <dbReference type="NCBI Taxonomy" id="1912"/>
    <lineage>
        <taxon>Bacteria</taxon>
        <taxon>Bacillati</taxon>
        <taxon>Actinomycetota</taxon>
        <taxon>Actinomycetes</taxon>
        <taxon>Kitasatosporales</taxon>
        <taxon>Streptomycetaceae</taxon>
        <taxon>Streptomyces</taxon>
        <taxon>Streptomyces violaceusniger group</taxon>
    </lineage>
</organism>
<dbReference type="RefSeq" id="WP_066029114.1">
    <property type="nucleotide sequence ID" value="NZ_BNEK01000002.1"/>
</dbReference>
<keyword evidence="1" id="KW-0547">Nucleotide-binding</keyword>
<keyword evidence="1" id="KW-0067">ATP-binding</keyword>